<feature type="region of interest" description="Disordered" evidence="1">
    <location>
        <begin position="137"/>
        <end position="181"/>
    </location>
</feature>
<dbReference type="Gene3D" id="1.10.510.10">
    <property type="entry name" value="Transferase(Phosphotransferase) domain 1"/>
    <property type="match status" value="1"/>
</dbReference>
<dbReference type="VEuPathDB" id="TriTrypDB:ADEAN_000266900"/>
<proteinExistence type="predicted"/>
<organism evidence="3 4">
    <name type="scientific">Angomonas deanei</name>
    <dbReference type="NCBI Taxonomy" id="59799"/>
    <lineage>
        <taxon>Eukaryota</taxon>
        <taxon>Discoba</taxon>
        <taxon>Euglenozoa</taxon>
        <taxon>Kinetoplastea</taxon>
        <taxon>Metakinetoplastina</taxon>
        <taxon>Trypanosomatida</taxon>
        <taxon>Trypanosomatidae</taxon>
        <taxon>Strigomonadinae</taxon>
        <taxon>Angomonas</taxon>
    </lineage>
</organism>
<feature type="compositionally biased region" description="Polar residues" evidence="1">
    <location>
        <begin position="318"/>
        <end position="341"/>
    </location>
</feature>
<dbReference type="InterPro" id="IPR008271">
    <property type="entry name" value="Ser/Thr_kinase_AS"/>
</dbReference>
<sequence>MSSLVHNNIMGLSHTTVEADGFSIYMELGQLSLLKLLQDPVAARKHLAQEGHNLHDNDNSNTNTLNNNSSGMNATTLMPEDILTISKQILVGLQHLKDNNIVHRDIKPENILIAGGYAKIADFGLAARLRKEVNPSSSSFKLKSHPHQQHNSKSFPSEEKTNNTTTTTTATSSSTEQASPSTLLHNFTGTPPYMAPEVIFQEPYCYPCDLWSYGCVLCELFSIKLGHLKGLQTSQLYNFYEEVRTPGPDDDSEDFNDYMCLPITFSSRTVSLFETHLVQSVTEEILSALRQADRIARYERQQVRTLLASASSSNNSSGTLPHTRSQTYSSDGTPSPSSNALSATEAVIVSNQQHTFHPMLHEMHNHPLHVAPEEDRNETSSELSVYSNLSSMNNNNNNNEINLQRERTVVFIKATATTVQPLYFRMSRDIIELFEGLFHCNPARRWTPEYLIQSHPLVCDLEYVQRICREVKSIYDAVGVDVEEDVMDLSFGSDVSS</sequence>
<dbReference type="GO" id="GO:0010506">
    <property type="term" value="P:regulation of autophagy"/>
    <property type="evidence" value="ECO:0007669"/>
    <property type="project" value="InterPro"/>
</dbReference>
<dbReference type="GO" id="GO:0005737">
    <property type="term" value="C:cytoplasm"/>
    <property type="evidence" value="ECO:0007669"/>
    <property type="project" value="TreeGrafter"/>
</dbReference>
<dbReference type="Pfam" id="PF00069">
    <property type="entry name" value="Pkinase"/>
    <property type="match status" value="2"/>
</dbReference>
<name>A0A7G2C7Y9_9TRYP</name>
<dbReference type="InterPro" id="IPR011009">
    <property type="entry name" value="Kinase-like_dom_sf"/>
</dbReference>
<dbReference type="PROSITE" id="PS00108">
    <property type="entry name" value="PROTEIN_KINASE_ST"/>
    <property type="match status" value="1"/>
</dbReference>
<dbReference type="SUPFAM" id="SSF56112">
    <property type="entry name" value="Protein kinase-like (PK-like)"/>
    <property type="match status" value="1"/>
</dbReference>
<dbReference type="InterPro" id="IPR000719">
    <property type="entry name" value="Prot_kinase_dom"/>
</dbReference>
<dbReference type="GO" id="GO:0005524">
    <property type="term" value="F:ATP binding"/>
    <property type="evidence" value="ECO:0007669"/>
    <property type="project" value="InterPro"/>
</dbReference>
<feature type="region of interest" description="Disordered" evidence="1">
    <location>
        <begin position="309"/>
        <end position="341"/>
    </location>
</feature>
<dbReference type="InterPro" id="IPR045269">
    <property type="entry name" value="Atg1-like"/>
</dbReference>
<feature type="compositionally biased region" description="Low complexity" evidence="1">
    <location>
        <begin position="162"/>
        <end position="181"/>
    </location>
</feature>
<feature type="compositionally biased region" description="Low complexity" evidence="1">
    <location>
        <begin position="59"/>
        <end position="69"/>
    </location>
</feature>
<dbReference type="Proteomes" id="UP000515908">
    <property type="component" value="Chromosome 04"/>
</dbReference>
<evidence type="ECO:0000259" key="2">
    <source>
        <dbReference type="PROSITE" id="PS50011"/>
    </source>
</evidence>
<dbReference type="PROSITE" id="PS50011">
    <property type="entry name" value="PROTEIN_KINASE_DOM"/>
    <property type="match status" value="1"/>
</dbReference>
<feature type="domain" description="Protein kinase" evidence="2">
    <location>
        <begin position="1"/>
        <end position="458"/>
    </location>
</feature>
<keyword evidence="3" id="KW-0418">Kinase</keyword>
<keyword evidence="4" id="KW-1185">Reference proteome</keyword>
<evidence type="ECO:0000313" key="4">
    <source>
        <dbReference type="Proteomes" id="UP000515908"/>
    </source>
</evidence>
<keyword evidence="3" id="KW-0808">Transferase</keyword>
<dbReference type="EMBL" id="LR877148">
    <property type="protein sequence ID" value="CAD2215214.1"/>
    <property type="molecule type" value="Genomic_DNA"/>
</dbReference>
<dbReference type="SMART" id="SM00220">
    <property type="entry name" value="S_TKc"/>
    <property type="match status" value="1"/>
</dbReference>
<dbReference type="GO" id="GO:0004674">
    <property type="term" value="F:protein serine/threonine kinase activity"/>
    <property type="evidence" value="ECO:0007669"/>
    <property type="project" value="InterPro"/>
</dbReference>
<accession>A0A7G2C7Y9</accession>
<evidence type="ECO:0000256" key="1">
    <source>
        <dbReference type="SAM" id="MobiDB-lite"/>
    </source>
</evidence>
<dbReference type="PANTHER" id="PTHR24348">
    <property type="entry name" value="SERINE/THREONINE-PROTEIN KINASE UNC-51-RELATED"/>
    <property type="match status" value="1"/>
</dbReference>
<protein>
    <submittedName>
        <fullName evidence="3">Protein tyrosine kinase/Protein kinase domain containing protein, putative</fullName>
    </submittedName>
</protein>
<dbReference type="AlphaFoldDB" id="A0A7G2C7Y9"/>
<feature type="region of interest" description="Disordered" evidence="1">
    <location>
        <begin position="51"/>
        <end position="73"/>
    </location>
</feature>
<gene>
    <name evidence="3" type="ORF">ADEAN_000266900</name>
</gene>
<reference evidence="3 4" key="1">
    <citation type="submission" date="2020-08" db="EMBL/GenBank/DDBJ databases">
        <authorList>
            <person name="Newling K."/>
            <person name="Davey J."/>
            <person name="Forrester S."/>
        </authorList>
    </citation>
    <scope>NUCLEOTIDE SEQUENCE [LARGE SCALE GENOMIC DNA]</scope>
    <source>
        <strain evidence="4">Crithidia deanei Carvalho (ATCC PRA-265)</strain>
    </source>
</reference>
<evidence type="ECO:0000313" key="3">
    <source>
        <dbReference type="EMBL" id="CAD2215214.1"/>
    </source>
</evidence>